<comment type="caution">
    <text evidence="1">The sequence shown here is derived from an EMBL/GenBank/DDBJ whole genome shotgun (WGS) entry which is preliminary data.</text>
</comment>
<keyword evidence="2" id="KW-1185">Reference proteome</keyword>
<accession>U1XWT2</accession>
<gene>
    <name evidence="1" type="ORF">HMPREF0083_06045</name>
</gene>
<evidence type="ECO:0000313" key="1">
    <source>
        <dbReference type="EMBL" id="ERI04467.1"/>
    </source>
</evidence>
<dbReference type="AlphaFoldDB" id="U1XWT2"/>
<dbReference type="HOGENOM" id="CLU_3021785_0_0_9"/>
<protein>
    <submittedName>
        <fullName evidence="1">Uncharacterized protein</fullName>
    </submittedName>
</protein>
<dbReference type="EMBL" id="AWSJ01000382">
    <property type="protein sequence ID" value="ERI04467.1"/>
    <property type="molecule type" value="Genomic_DNA"/>
</dbReference>
<organism evidence="1 2">
    <name type="scientific">Aneurinibacillus aneurinilyticus ATCC 12856</name>
    <dbReference type="NCBI Taxonomy" id="649747"/>
    <lineage>
        <taxon>Bacteria</taxon>
        <taxon>Bacillati</taxon>
        <taxon>Bacillota</taxon>
        <taxon>Bacilli</taxon>
        <taxon>Bacillales</taxon>
        <taxon>Paenibacillaceae</taxon>
        <taxon>Aneurinibacillus group</taxon>
        <taxon>Aneurinibacillus</taxon>
    </lineage>
</organism>
<sequence>MIPGAFGYFLYNEVKLHAVGILLPVKTGLYKKEQAAQSCPVPFCIFRLLFLSWCQ</sequence>
<name>U1XWT2_ANEAE</name>
<reference evidence="1 2" key="1">
    <citation type="submission" date="2013-08" db="EMBL/GenBank/DDBJ databases">
        <authorList>
            <person name="Weinstock G."/>
            <person name="Sodergren E."/>
            <person name="Wylie T."/>
            <person name="Fulton L."/>
            <person name="Fulton R."/>
            <person name="Fronick C."/>
            <person name="O'Laughlin M."/>
            <person name="Godfrey J."/>
            <person name="Miner T."/>
            <person name="Herter B."/>
            <person name="Appelbaum E."/>
            <person name="Cordes M."/>
            <person name="Lek S."/>
            <person name="Wollam A."/>
            <person name="Pepin K.H."/>
            <person name="Palsikar V.B."/>
            <person name="Mitreva M."/>
            <person name="Wilson R.K."/>
        </authorList>
    </citation>
    <scope>NUCLEOTIDE SEQUENCE [LARGE SCALE GENOMIC DNA]</scope>
    <source>
        <strain evidence="1 2">ATCC 12856</strain>
    </source>
</reference>
<dbReference type="Proteomes" id="UP000016511">
    <property type="component" value="Unassembled WGS sequence"/>
</dbReference>
<proteinExistence type="predicted"/>
<evidence type="ECO:0000313" key="2">
    <source>
        <dbReference type="Proteomes" id="UP000016511"/>
    </source>
</evidence>